<evidence type="ECO:0000313" key="3">
    <source>
        <dbReference type="EMBL" id="ACV11491.1"/>
    </source>
</evidence>
<dbReference type="EMBL" id="CP001687">
    <property type="protein sequence ID" value="ACV11491.1"/>
    <property type="molecule type" value="Genomic_DNA"/>
</dbReference>
<dbReference type="SUPFAM" id="SSF116726">
    <property type="entry name" value="TrkA C-terminal domain-like"/>
    <property type="match status" value="1"/>
</dbReference>
<proteinExistence type="predicted"/>
<dbReference type="RefSeq" id="WP_015789065.1">
    <property type="nucleotide sequence ID" value="NC_013158.1"/>
</dbReference>
<dbReference type="eggNOG" id="arCOG01960">
    <property type="taxonomic scope" value="Archaea"/>
</dbReference>
<dbReference type="KEGG" id="hut:Huta_1315"/>
<dbReference type="InterPro" id="IPR036291">
    <property type="entry name" value="NAD(P)-bd_dom_sf"/>
</dbReference>
<dbReference type="PANTHER" id="PTHR43833">
    <property type="entry name" value="POTASSIUM CHANNEL PROTEIN 2-RELATED-RELATED"/>
    <property type="match status" value="1"/>
</dbReference>
<dbReference type="InterPro" id="IPR003148">
    <property type="entry name" value="RCK_N"/>
</dbReference>
<evidence type="ECO:0000313" key="4">
    <source>
        <dbReference type="Proteomes" id="UP000002071"/>
    </source>
</evidence>
<dbReference type="InterPro" id="IPR036721">
    <property type="entry name" value="RCK_C_sf"/>
</dbReference>
<accession>C7NN91</accession>
<feature type="domain" description="RCK C-terminal" evidence="2">
    <location>
        <begin position="149"/>
        <end position="234"/>
    </location>
</feature>
<dbReference type="SUPFAM" id="SSF51735">
    <property type="entry name" value="NAD(P)-binding Rossmann-fold domains"/>
    <property type="match status" value="1"/>
</dbReference>
<feature type="domain" description="RCK N-terminal" evidence="1">
    <location>
        <begin position="14"/>
        <end position="128"/>
    </location>
</feature>
<dbReference type="AlphaFoldDB" id="C7NN91"/>
<dbReference type="InterPro" id="IPR050721">
    <property type="entry name" value="Trk_Ktr_HKT_K-transport"/>
</dbReference>
<dbReference type="GeneID" id="8383592"/>
<dbReference type="PROSITE" id="PS51201">
    <property type="entry name" value="RCK_N"/>
    <property type="match status" value="1"/>
</dbReference>
<dbReference type="PROSITE" id="PS51202">
    <property type="entry name" value="RCK_C"/>
    <property type="match status" value="1"/>
</dbReference>
<dbReference type="Proteomes" id="UP000002071">
    <property type="component" value="Chromosome"/>
</dbReference>
<dbReference type="PANTHER" id="PTHR43833:SF9">
    <property type="entry name" value="POTASSIUM CHANNEL PROTEIN YUGO-RELATED"/>
    <property type="match status" value="1"/>
</dbReference>
<dbReference type="HOGENOM" id="CLU_948666_0_0_2"/>
<dbReference type="Pfam" id="PF02254">
    <property type="entry name" value="TrkA_N"/>
    <property type="match status" value="1"/>
</dbReference>
<name>C7NN91_HALUD</name>
<evidence type="ECO:0000259" key="1">
    <source>
        <dbReference type="PROSITE" id="PS51201"/>
    </source>
</evidence>
<dbReference type="InterPro" id="IPR006037">
    <property type="entry name" value="RCK_C"/>
</dbReference>
<dbReference type="Gene3D" id="3.40.50.720">
    <property type="entry name" value="NAD(P)-binding Rossmann-like Domain"/>
    <property type="match status" value="1"/>
</dbReference>
<dbReference type="GO" id="GO:0008324">
    <property type="term" value="F:monoatomic cation transmembrane transporter activity"/>
    <property type="evidence" value="ECO:0007669"/>
    <property type="project" value="InterPro"/>
</dbReference>
<dbReference type="STRING" id="519442.Huta_1315"/>
<protein>
    <submittedName>
        <fullName evidence="3">TrkA-N domain protein</fullName>
    </submittedName>
</protein>
<dbReference type="Gene3D" id="3.30.70.1450">
    <property type="entry name" value="Regulator of K+ conductance, C-terminal domain"/>
    <property type="match status" value="1"/>
</dbReference>
<evidence type="ECO:0000259" key="2">
    <source>
        <dbReference type="PROSITE" id="PS51202"/>
    </source>
</evidence>
<reference evidence="3 4" key="1">
    <citation type="journal article" date="2009" name="Stand. Genomic Sci.">
        <title>Complete genome sequence of Halorhabdus utahensis type strain (AX-2).</title>
        <authorList>
            <person name="Anderson I."/>
            <person name="Tindall B.J."/>
            <person name="Pomrenke H."/>
            <person name="Goker M."/>
            <person name="Lapidus A."/>
            <person name="Nolan M."/>
            <person name="Copeland A."/>
            <person name="Glavina Del Rio T."/>
            <person name="Chen F."/>
            <person name="Tice H."/>
            <person name="Cheng J.F."/>
            <person name="Lucas S."/>
            <person name="Chertkov O."/>
            <person name="Bruce D."/>
            <person name="Brettin T."/>
            <person name="Detter J.C."/>
            <person name="Han C."/>
            <person name="Goodwin L."/>
            <person name="Land M."/>
            <person name="Hauser L."/>
            <person name="Chang Y.J."/>
            <person name="Jeffries C.D."/>
            <person name="Pitluck S."/>
            <person name="Pati A."/>
            <person name="Mavromatis K."/>
            <person name="Ivanova N."/>
            <person name="Ovchinnikova G."/>
            <person name="Chen A."/>
            <person name="Palaniappan K."/>
            <person name="Chain P."/>
            <person name="Rohde M."/>
            <person name="Bristow J."/>
            <person name="Eisen J.A."/>
            <person name="Markowitz V."/>
            <person name="Hugenholtz P."/>
            <person name="Kyrpides N.C."/>
            <person name="Klenk H.P."/>
        </authorList>
    </citation>
    <scope>NUCLEOTIDE SEQUENCE [LARGE SCALE GENOMIC DNA]</scope>
    <source>
        <strain evidence="4">DSM 12940 / JCM 11049 / AX-2</strain>
    </source>
</reference>
<gene>
    <name evidence="3" type="ordered locus">Huta_1315</name>
</gene>
<dbReference type="GO" id="GO:0006813">
    <property type="term" value="P:potassium ion transport"/>
    <property type="evidence" value="ECO:0007669"/>
    <property type="project" value="InterPro"/>
</dbReference>
<organism evidence="3 4">
    <name type="scientific">Halorhabdus utahensis (strain DSM 12940 / JCM 11049 / AX-2)</name>
    <dbReference type="NCBI Taxonomy" id="519442"/>
    <lineage>
        <taxon>Archaea</taxon>
        <taxon>Methanobacteriati</taxon>
        <taxon>Methanobacteriota</taxon>
        <taxon>Stenosarchaea group</taxon>
        <taxon>Halobacteria</taxon>
        <taxon>Halobacteriales</taxon>
        <taxon>Haloarculaceae</taxon>
        <taxon>Halorhabdus</taxon>
    </lineage>
</organism>
<keyword evidence="4" id="KW-1185">Reference proteome</keyword>
<sequence length="293" mass="31735">MSERNLDDRLSPKHDHVIVCEYRRDSAVFLDELDEFGIEYVLLSADRDAATALSDDGYAAIHDSPQDAAALERAGIDEARAVITDAGDATVNTILTVRSVDPDVEIIALTDDSDMREILLETGADSVLSPHGVLGHRLAEKAVSAFSAELSDTIDVGTDLEVTEVPIPHGSQLIGTRIRDSEIRERTGATAVGAWIDGELQLPLDPDATIQPNTVLIVTGSHDCLTVFGDVVRSAHAFDRHERIVVEDDAGHTTTLDPDRSLTGEERITVVGSDESIQQFLRRYDASPTDIEG</sequence>
<dbReference type="Pfam" id="PF02080">
    <property type="entry name" value="TrkA_C"/>
    <property type="match status" value="1"/>
</dbReference>